<evidence type="ECO:0000313" key="4">
    <source>
        <dbReference type="EMBL" id="PTB96618.1"/>
    </source>
</evidence>
<evidence type="ECO:0000313" key="3">
    <source>
        <dbReference type="EMBL" id="GGC29375.1"/>
    </source>
</evidence>
<dbReference type="Proteomes" id="UP000240608">
    <property type="component" value="Unassembled WGS sequence"/>
</dbReference>
<dbReference type="SUPFAM" id="SSF52833">
    <property type="entry name" value="Thioredoxin-like"/>
    <property type="match status" value="1"/>
</dbReference>
<organism evidence="4 5">
    <name type="scientific">Marivirga lumbricoides</name>
    <dbReference type="NCBI Taxonomy" id="1046115"/>
    <lineage>
        <taxon>Bacteria</taxon>
        <taxon>Pseudomonadati</taxon>
        <taxon>Bacteroidota</taxon>
        <taxon>Cytophagia</taxon>
        <taxon>Cytophagales</taxon>
        <taxon>Marivirgaceae</taxon>
        <taxon>Marivirga</taxon>
    </lineage>
</organism>
<reference evidence="3" key="1">
    <citation type="journal article" date="2014" name="Int. J. Syst. Evol. Microbiol.">
        <title>Complete genome of a new Firmicutes species belonging to the dominant human colonic microbiota ('Ruminococcus bicirculans') reveals two chromosomes and a selective capacity to utilize plant glucans.</title>
        <authorList>
            <consortium name="NISC Comparative Sequencing Program"/>
            <person name="Wegmann U."/>
            <person name="Louis P."/>
            <person name="Goesmann A."/>
            <person name="Henrissat B."/>
            <person name="Duncan S.H."/>
            <person name="Flint H.J."/>
        </authorList>
    </citation>
    <scope>NUCLEOTIDE SEQUENCE</scope>
    <source>
        <strain evidence="3">CGMCC 1.10832</strain>
    </source>
</reference>
<dbReference type="RefSeq" id="WP_188461556.1">
    <property type="nucleotide sequence ID" value="NZ_BAABHU010000003.1"/>
</dbReference>
<evidence type="ECO:0000256" key="1">
    <source>
        <dbReference type="ARBA" id="ARBA00007198"/>
    </source>
</evidence>
<evidence type="ECO:0000256" key="2">
    <source>
        <dbReference type="PROSITE-ProRule" id="PRU01282"/>
    </source>
</evidence>
<dbReference type="InterPro" id="IPR006660">
    <property type="entry name" value="Arsenate_reductase-like"/>
</dbReference>
<sequence length="141" mass="16098">MEHKKKIEMELKFIYNSNQLKEREALAYIKSLDKHVINELDVHKMNITESQLADLARKLDVEVAGLLDEEKEYYQDNLKGKDLSENDILGIIASHPEVLKTPIVSSHESATFVGSSYDFNNIDLEFSSNKGELSNPDEKDN</sequence>
<evidence type="ECO:0008006" key="7">
    <source>
        <dbReference type="Google" id="ProtNLM"/>
    </source>
</evidence>
<dbReference type="InterPro" id="IPR036249">
    <property type="entry name" value="Thioredoxin-like_sf"/>
</dbReference>
<proteinExistence type="inferred from homology"/>
<comment type="similarity">
    <text evidence="1 2">Belongs to the ArsC family.</text>
</comment>
<evidence type="ECO:0000313" key="5">
    <source>
        <dbReference type="Proteomes" id="UP000240608"/>
    </source>
</evidence>
<gene>
    <name evidence="4" type="ORF">C9994_06600</name>
    <name evidence="3" type="ORF">GCM10011506_13470</name>
</gene>
<dbReference type="AlphaFoldDB" id="A0A2T4DSD0"/>
<dbReference type="EMBL" id="BMEC01000003">
    <property type="protein sequence ID" value="GGC29375.1"/>
    <property type="molecule type" value="Genomic_DNA"/>
</dbReference>
<reference evidence="3" key="4">
    <citation type="submission" date="2024-05" db="EMBL/GenBank/DDBJ databases">
        <authorList>
            <person name="Sun Q."/>
            <person name="Zhou Y."/>
        </authorList>
    </citation>
    <scope>NUCLEOTIDE SEQUENCE</scope>
    <source>
        <strain evidence="3">CGMCC 1.10832</strain>
    </source>
</reference>
<dbReference type="EMBL" id="PYVU01000043">
    <property type="protein sequence ID" value="PTB96618.1"/>
    <property type="molecule type" value="Genomic_DNA"/>
</dbReference>
<accession>A0A2T4DSD0</accession>
<keyword evidence="6" id="KW-1185">Reference proteome</keyword>
<dbReference type="Pfam" id="PF03960">
    <property type="entry name" value="ArsC"/>
    <property type="match status" value="1"/>
</dbReference>
<dbReference type="PROSITE" id="PS51353">
    <property type="entry name" value="ARSC"/>
    <property type="match status" value="1"/>
</dbReference>
<dbReference type="Proteomes" id="UP000636010">
    <property type="component" value="Unassembled WGS sequence"/>
</dbReference>
<reference evidence="6" key="3">
    <citation type="journal article" date="2019" name="Int. J. Syst. Evol. Microbiol.">
        <title>The Global Catalogue of Microorganisms (GCM) 10K type strain sequencing project: providing services to taxonomists for standard genome sequencing and annotation.</title>
        <authorList>
            <consortium name="The Broad Institute Genomics Platform"/>
            <consortium name="The Broad Institute Genome Sequencing Center for Infectious Disease"/>
            <person name="Wu L."/>
            <person name="Ma J."/>
        </authorList>
    </citation>
    <scope>NUCLEOTIDE SEQUENCE [LARGE SCALE GENOMIC DNA]</scope>
    <source>
        <strain evidence="6">CGMCC 1.10832</strain>
    </source>
</reference>
<evidence type="ECO:0000313" key="6">
    <source>
        <dbReference type="Proteomes" id="UP000636010"/>
    </source>
</evidence>
<dbReference type="Gene3D" id="3.40.30.10">
    <property type="entry name" value="Glutaredoxin"/>
    <property type="match status" value="1"/>
</dbReference>
<reference evidence="4 5" key="2">
    <citation type="submission" date="2018-03" db="EMBL/GenBank/DDBJ databases">
        <title>Cross-interface Injection: A General Nanoliter Liquid Handling Method Applied to Single Cells Genome Amplification Automated Nanoliter Liquid Handling Applied to Single Cell Multiple Displacement Amplification.</title>
        <authorList>
            <person name="Yun J."/>
            <person name="Xu P."/>
            <person name="Xu J."/>
            <person name="Dai X."/>
            <person name="Wang Y."/>
            <person name="Zheng X."/>
            <person name="Cao C."/>
            <person name="Yi Q."/>
            <person name="Zhu Y."/>
            <person name="Wang L."/>
            <person name="Dong Z."/>
            <person name="Huang Y."/>
            <person name="Huang L."/>
            <person name="Du W."/>
        </authorList>
    </citation>
    <scope>NUCLEOTIDE SEQUENCE [LARGE SCALE GENOMIC DNA]</scope>
    <source>
        <strain evidence="4 5">Z-D1-2</strain>
    </source>
</reference>
<protein>
    <recommendedName>
        <fullName evidence="7">Arsenate reductase</fullName>
    </recommendedName>
</protein>
<comment type="caution">
    <text evidence="4">The sequence shown here is derived from an EMBL/GenBank/DDBJ whole genome shotgun (WGS) entry which is preliminary data.</text>
</comment>
<name>A0A2T4DSD0_9BACT</name>